<dbReference type="Gene3D" id="3.90.550.20">
    <property type="match status" value="1"/>
</dbReference>
<dbReference type="Proteomes" id="UP000286003">
    <property type="component" value="Unassembled WGS sequence"/>
</dbReference>
<dbReference type="InterPro" id="IPR029044">
    <property type="entry name" value="Nucleotide-diphossugar_trans"/>
</dbReference>
<protein>
    <submittedName>
        <fullName evidence="2">Capsular biosynthesis protein</fullName>
    </submittedName>
</protein>
<dbReference type="EMBL" id="QRPE01000001">
    <property type="protein sequence ID" value="RHL96497.1"/>
    <property type="molecule type" value="Genomic_DNA"/>
</dbReference>
<dbReference type="InterPro" id="IPR008441">
    <property type="entry name" value="AfumC-like_glycosyl_Trfase"/>
</dbReference>
<dbReference type="SUPFAM" id="SSF53448">
    <property type="entry name" value="Nucleotide-diphospho-sugar transferases"/>
    <property type="match status" value="1"/>
</dbReference>
<reference evidence="3 4" key="1">
    <citation type="submission" date="2018-08" db="EMBL/GenBank/DDBJ databases">
        <title>A genome reference for cultivated species of the human gut microbiota.</title>
        <authorList>
            <person name="Zou Y."/>
            <person name="Xue W."/>
            <person name="Luo G."/>
        </authorList>
    </citation>
    <scope>NUCLEOTIDE SEQUENCE [LARGE SCALE GENOMIC DNA]</scope>
    <source>
        <strain evidence="2 4">AF31-23</strain>
        <strain evidence="1 3">AF36-16BH</strain>
    </source>
</reference>
<evidence type="ECO:0000313" key="3">
    <source>
        <dbReference type="Proteomes" id="UP000285013"/>
    </source>
</evidence>
<proteinExistence type="predicted"/>
<dbReference type="AlphaFoldDB" id="A0A3E4KRG4"/>
<gene>
    <name evidence="2" type="ORF">DWZ32_09410</name>
    <name evidence="1" type="ORF">DWZ95_00245</name>
</gene>
<sequence>MNSTNPDINPVKSFFKSVEKKLLKHSKHLYFKTVISQKSGAKNIIKKYKEASTGKSPIDKTCPIWICWWQGEANMPDIVKVCYASAKHHAGQHPVILITEQNYQEYATMPDYILQKVKNHEISLTHFSDMLRINLLKEHGGIWADSTLLFTRDVDSIMNPDTDFYTCHHTAKNTNVANGKWTVFFIACGKDNILPAFLLDMFYSYWKNHQQIVTYLFFDYLVSIAYENIPAITEMVDSVPLQRISNLSKCLNMPFNEKSMEEFSANYGFHKLTYKKQFNMLTPEGKETIYAHLLHNSTHGIDADQT</sequence>
<dbReference type="Pfam" id="PF05704">
    <property type="entry name" value="Caps_synth"/>
    <property type="match status" value="1"/>
</dbReference>
<dbReference type="RefSeq" id="WP_117691313.1">
    <property type="nucleotide sequence ID" value="NZ_BAABZC010000001.1"/>
</dbReference>
<evidence type="ECO:0000313" key="2">
    <source>
        <dbReference type="EMBL" id="RHN07303.1"/>
    </source>
</evidence>
<dbReference type="EMBL" id="QRQM01000009">
    <property type="protein sequence ID" value="RHN07303.1"/>
    <property type="molecule type" value="Genomic_DNA"/>
</dbReference>
<organism evidence="2 4">
    <name type="scientific">Bacteroides intestinalis</name>
    <dbReference type="NCBI Taxonomy" id="329854"/>
    <lineage>
        <taxon>Bacteria</taxon>
        <taxon>Pseudomonadati</taxon>
        <taxon>Bacteroidota</taxon>
        <taxon>Bacteroidia</taxon>
        <taxon>Bacteroidales</taxon>
        <taxon>Bacteroidaceae</taxon>
        <taxon>Bacteroides</taxon>
    </lineage>
</organism>
<accession>A0A3E4KRG4</accession>
<name>A0A3E4KRG4_9BACE</name>
<dbReference type="Proteomes" id="UP000285013">
    <property type="component" value="Unassembled WGS sequence"/>
</dbReference>
<evidence type="ECO:0000313" key="1">
    <source>
        <dbReference type="EMBL" id="RHL96497.1"/>
    </source>
</evidence>
<evidence type="ECO:0000313" key="4">
    <source>
        <dbReference type="Proteomes" id="UP000286003"/>
    </source>
</evidence>
<dbReference type="GO" id="GO:0016757">
    <property type="term" value="F:glycosyltransferase activity"/>
    <property type="evidence" value="ECO:0007669"/>
    <property type="project" value="InterPro"/>
</dbReference>
<comment type="caution">
    <text evidence="2">The sequence shown here is derived from an EMBL/GenBank/DDBJ whole genome shotgun (WGS) entry which is preliminary data.</text>
</comment>